<dbReference type="KEGG" id="pri:PRIO_2044"/>
<protein>
    <recommendedName>
        <fullName evidence="2">Membrane protein NfeD2 N-terminal transmembrane domain-containing protein</fullName>
    </recommendedName>
</protein>
<evidence type="ECO:0000259" key="2">
    <source>
        <dbReference type="Pfam" id="PF25842"/>
    </source>
</evidence>
<sequence>METLYLGCLALGVIFAVVSVLLGDLIGSALDGIFDVVSFHFISPAVLAGGITVFGGAGILLTRYSSLEKGPVLALSLLTAAFMGVVMYLGVVKPVNKSEMSSGFSMSELPGKIGEITVPVPAQGYGEIMVKFGAGNSLHTAASFDHHPLPAGIKVVVVDVEDGVALVSEFEQRRGVDA</sequence>
<dbReference type="AlphaFoldDB" id="A0A0E3WH06"/>
<reference evidence="4" key="1">
    <citation type="submission" date="2015-03" db="EMBL/GenBank/DDBJ databases">
        <authorList>
            <person name="Wibberg D."/>
        </authorList>
    </citation>
    <scope>NUCLEOTIDE SEQUENCE [LARGE SCALE GENOMIC DNA]</scope>
</reference>
<dbReference type="EMBL" id="LN831776">
    <property type="protein sequence ID" value="CQR54453.1"/>
    <property type="molecule type" value="Genomic_DNA"/>
</dbReference>
<evidence type="ECO:0000313" key="3">
    <source>
        <dbReference type="EMBL" id="CQR54453.1"/>
    </source>
</evidence>
<gene>
    <name evidence="3" type="ORF">PRIO_2044</name>
</gene>
<evidence type="ECO:0000313" key="4">
    <source>
        <dbReference type="Proteomes" id="UP000033163"/>
    </source>
</evidence>
<dbReference type="PATRIC" id="fig|1073571.4.peg.2151"/>
<dbReference type="HOGENOM" id="CLU_107496_0_0_9"/>
<keyword evidence="1" id="KW-1133">Transmembrane helix</keyword>
<dbReference type="InterPro" id="IPR058653">
    <property type="entry name" value="NfeD2_TM"/>
</dbReference>
<name>A0A0E3WH06_9BACL</name>
<feature type="transmembrane region" description="Helical" evidence="1">
    <location>
        <begin position="39"/>
        <end position="60"/>
    </location>
</feature>
<dbReference type="Proteomes" id="UP000033163">
    <property type="component" value="Chromosome I"/>
</dbReference>
<keyword evidence="1" id="KW-0812">Transmembrane</keyword>
<accession>A0A0E3WH06</accession>
<keyword evidence="1" id="KW-0472">Membrane</keyword>
<organism evidence="3 4">
    <name type="scientific">Paenibacillus riograndensis SBR5</name>
    <dbReference type="NCBI Taxonomy" id="1073571"/>
    <lineage>
        <taxon>Bacteria</taxon>
        <taxon>Bacillati</taxon>
        <taxon>Bacillota</taxon>
        <taxon>Bacilli</taxon>
        <taxon>Bacillales</taxon>
        <taxon>Paenibacillaceae</taxon>
        <taxon>Paenibacillus</taxon>
        <taxon>Paenibacillus sonchi group</taxon>
    </lineage>
</organism>
<dbReference type="STRING" id="483937.AMQ84_02955"/>
<dbReference type="RefSeq" id="WP_020428142.1">
    <property type="nucleotide sequence ID" value="NZ_AGBD01000569.1"/>
</dbReference>
<dbReference type="InterPro" id="IPR012340">
    <property type="entry name" value="NA-bd_OB-fold"/>
</dbReference>
<dbReference type="Pfam" id="PF25842">
    <property type="entry name" value="NfeD_TM"/>
    <property type="match status" value="1"/>
</dbReference>
<proteinExistence type="predicted"/>
<feature type="domain" description="Membrane protein NfeD2 N-terminal transmembrane" evidence="2">
    <location>
        <begin position="1"/>
        <end position="99"/>
    </location>
</feature>
<dbReference type="Gene3D" id="2.40.50.140">
    <property type="entry name" value="Nucleic acid-binding proteins"/>
    <property type="match status" value="1"/>
</dbReference>
<evidence type="ECO:0000256" key="1">
    <source>
        <dbReference type="SAM" id="Phobius"/>
    </source>
</evidence>
<feature type="transmembrane region" description="Helical" evidence="1">
    <location>
        <begin position="72"/>
        <end position="91"/>
    </location>
</feature>